<dbReference type="HOGENOM" id="CLU_039834_1_0_7"/>
<reference evidence="11 12" key="1">
    <citation type="journal article" date="2010" name="Stand. Genomic Sci.">
        <title>Complete genome sequence of Haliangium ochraceum type strain (SMP-2).</title>
        <authorList>
            <consortium name="US DOE Joint Genome Institute (JGI-PGF)"/>
            <person name="Ivanova N."/>
            <person name="Daum C."/>
            <person name="Lang E."/>
            <person name="Abt B."/>
            <person name="Kopitz M."/>
            <person name="Saunders E."/>
            <person name="Lapidus A."/>
            <person name="Lucas S."/>
            <person name="Glavina Del Rio T."/>
            <person name="Nolan M."/>
            <person name="Tice H."/>
            <person name="Copeland A."/>
            <person name="Cheng J.F."/>
            <person name="Chen F."/>
            <person name="Bruce D."/>
            <person name="Goodwin L."/>
            <person name="Pitluck S."/>
            <person name="Mavromatis K."/>
            <person name="Pati A."/>
            <person name="Mikhailova N."/>
            <person name="Chen A."/>
            <person name="Palaniappan K."/>
            <person name="Land M."/>
            <person name="Hauser L."/>
            <person name="Chang Y.J."/>
            <person name="Jeffries C.D."/>
            <person name="Detter J.C."/>
            <person name="Brettin T."/>
            <person name="Rohde M."/>
            <person name="Goker M."/>
            <person name="Bristow J."/>
            <person name="Markowitz V."/>
            <person name="Eisen J.A."/>
            <person name="Hugenholtz P."/>
            <person name="Kyrpides N.C."/>
            <person name="Klenk H.P."/>
        </authorList>
    </citation>
    <scope>NUCLEOTIDE SEQUENCE [LARGE SCALE GENOMIC DNA]</scope>
    <source>
        <strain evidence="12">DSM 14365 / CIP 107738 / JCM 11303 / AJ 13395 / SMP-2</strain>
    </source>
</reference>
<keyword evidence="6" id="KW-0012">Acyltransferase</keyword>
<dbReference type="InterPro" id="IPR013783">
    <property type="entry name" value="Ig-like_fold"/>
</dbReference>
<keyword evidence="12" id="KW-1185">Reference proteome</keyword>
<dbReference type="SUPFAM" id="SSF53474">
    <property type="entry name" value="alpha/beta-Hydrolases"/>
    <property type="match status" value="1"/>
</dbReference>
<keyword evidence="5" id="KW-0808">Transferase</keyword>
<dbReference type="eggNOG" id="COG2819">
    <property type="taxonomic scope" value="Bacteria"/>
</dbReference>
<protein>
    <recommendedName>
        <fullName evidence="7">Acyl-CoA:diacylglycerol acyltransferase</fullName>
        <ecNumber evidence="3">2.3.1.122</ecNumber>
        <ecNumber evidence="4">2.3.1.20</ecNumber>
    </recommendedName>
</protein>
<dbReference type="EC" id="2.3.1.122" evidence="3"/>
<evidence type="ECO:0000256" key="5">
    <source>
        <dbReference type="ARBA" id="ARBA00022679"/>
    </source>
</evidence>
<dbReference type="PROSITE" id="PS51166">
    <property type="entry name" value="CBM20"/>
    <property type="match status" value="1"/>
</dbReference>
<dbReference type="STRING" id="502025.Hoch_6337"/>
<dbReference type="EMBL" id="CP001804">
    <property type="protein sequence ID" value="ACY18807.1"/>
    <property type="molecule type" value="Genomic_DNA"/>
</dbReference>
<sequence length="434" mass="46155">MAKLTRSRRGIAQLGALAASALAACGTSSSPVTADARAPGLADAAGADAVSDGRVRVGFAVAVPVDTPTDSQVFIAGDFQGWEPGNPDYALSRGSDGVYRIELDFDAGANIAFKFTRGSWETVEKGPEGEEIANRLATLSAGTTLAFTVARWAEGTPAPSTRTGDIETITVPGFADGRRVWVYLPPGYHDDANARYPVLYMFDGQNVFDAATSFAGEWQVDEALEMLNQMSAVEPAIAVAADHGDGARIAEYTPWPDPRHGGGQGDAHLSAIMEVLVPHIDASYRTRDQAAARGLAGSSLGGLMALYAAYEYGDRLGFVAALSPSLWWDDQHLLGHVQAAGAQPPVRVYMDMGTLEEGDTVDENDNGVDDNIDHLRALRDAMVAQGFTLGGDLVVAEIEGARHSESFWAARFPEIARDFLFPAPQAPAQTQRRN</sequence>
<evidence type="ECO:0000256" key="7">
    <source>
        <dbReference type="ARBA" id="ARBA00032572"/>
    </source>
</evidence>
<dbReference type="InterPro" id="IPR000801">
    <property type="entry name" value="Esterase-like"/>
</dbReference>
<dbReference type="GO" id="GO:0004144">
    <property type="term" value="F:diacylglycerol O-acyltransferase activity"/>
    <property type="evidence" value="ECO:0007669"/>
    <property type="project" value="UniProtKB-EC"/>
</dbReference>
<comment type="catalytic activity">
    <reaction evidence="8">
        <text>an acyl-CoA + a 1,2-diacyl-sn-glycerol = a triacyl-sn-glycerol + CoA</text>
        <dbReference type="Rhea" id="RHEA:10868"/>
        <dbReference type="ChEBI" id="CHEBI:17815"/>
        <dbReference type="ChEBI" id="CHEBI:57287"/>
        <dbReference type="ChEBI" id="CHEBI:58342"/>
        <dbReference type="ChEBI" id="CHEBI:64615"/>
        <dbReference type="EC" id="2.3.1.20"/>
    </reaction>
</comment>
<dbReference type="Pfam" id="PF00756">
    <property type="entry name" value="Esterase"/>
    <property type="match status" value="1"/>
</dbReference>
<dbReference type="ESTHER" id="halo1-d0lny1">
    <property type="family name" value="A85-IroE-IroD-Fes-Yiel"/>
</dbReference>
<feature type="domain" description="CBM20" evidence="10">
    <location>
        <begin position="49"/>
        <end position="154"/>
    </location>
</feature>
<dbReference type="EC" id="2.3.1.20" evidence="4"/>
<dbReference type="InterPro" id="IPR050583">
    <property type="entry name" value="Mycobacterial_A85_antigen"/>
</dbReference>
<name>D0LNY1_HALO1</name>
<dbReference type="GO" id="GO:0050348">
    <property type="term" value="F:trehalose O-mycolyltransferase activity"/>
    <property type="evidence" value="ECO:0007669"/>
    <property type="project" value="UniProtKB-EC"/>
</dbReference>
<organism evidence="11 12">
    <name type="scientific">Haliangium ochraceum (strain DSM 14365 / JCM 11303 / SMP-2)</name>
    <dbReference type="NCBI Taxonomy" id="502025"/>
    <lineage>
        <taxon>Bacteria</taxon>
        <taxon>Pseudomonadati</taxon>
        <taxon>Myxococcota</taxon>
        <taxon>Polyangia</taxon>
        <taxon>Haliangiales</taxon>
        <taxon>Kofleriaceae</taxon>
        <taxon>Haliangium</taxon>
    </lineage>
</organism>
<dbReference type="GO" id="GO:2001070">
    <property type="term" value="F:starch binding"/>
    <property type="evidence" value="ECO:0007669"/>
    <property type="project" value="InterPro"/>
</dbReference>
<proteinExistence type="inferred from homology"/>
<evidence type="ECO:0000256" key="2">
    <source>
        <dbReference type="ARBA" id="ARBA00005874"/>
    </source>
</evidence>
<keyword evidence="9" id="KW-0732">Signal</keyword>
<dbReference type="AlphaFoldDB" id="D0LNY1"/>
<feature type="signal peptide" evidence="9">
    <location>
        <begin position="1"/>
        <end position="23"/>
    </location>
</feature>
<evidence type="ECO:0000256" key="4">
    <source>
        <dbReference type="ARBA" id="ARBA00013244"/>
    </source>
</evidence>
<comment type="catalytic activity">
    <reaction evidence="1">
        <text>2 alpha,alpha'-trehalose 6-mycolate = alpha,alpha'-trehalose 6,6'-bismycolate + alpha,alpha-trehalose</text>
        <dbReference type="Rhea" id="RHEA:23472"/>
        <dbReference type="ChEBI" id="CHEBI:16551"/>
        <dbReference type="ChEBI" id="CHEBI:18195"/>
        <dbReference type="ChEBI" id="CHEBI:18234"/>
        <dbReference type="EC" id="2.3.1.122"/>
    </reaction>
</comment>
<gene>
    <name evidence="11" type="ordered locus">Hoch_6337</name>
</gene>
<dbReference type="Gene3D" id="3.40.50.1820">
    <property type="entry name" value="alpha/beta hydrolase"/>
    <property type="match status" value="1"/>
</dbReference>
<accession>D0LNY1</accession>
<dbReference type="PANTHER" id="PTHR48098:SF6">
    <property type="entry name" value="FERRI-BACILLIBACTIN ESTERASE BESA"/>
    <property type="match status" value="1"/>
</dbReference>
<dbReference type="Proteomes" id="UP000001880">
    <property type="component" value="Chromosome"/>
</dbReference>
<evidence type="ECO:0000256" key="6">
    <source>
        <dbReference type="ARBA" id="ARBA00023315"/>
    </source>
</evidence>
<dbReference type="KEGG" id="hoh:Hoch_6337"/>
<evidence type="ECO:0000313" key="11">
    <source>
        <dbReference type="EMBL" id="ACY18807.1"/>
    </source>
</evidence>
<feature type="chain" id="PRO_5003010314" description="Acyl-CoA:diacylglycerol acyltransferase" evidence="9">
    <location>
        <begin position="24"/>
        <end position="434"/>
    </location>
</feature>
<comment type="similarity">
    <text evidence="2">Belongs to the mycobacterial A85 antigen family.</text>
</comment>
<evidence type="ECO:0000313" key="12">
    <source>
        <dbReference type="Proteomes" id="UP000001880"/>
    </source>
</evidence>
<evidence type="ECO:0000256" key="1">
    <source>
        <dbReference type="ARBA" id="ARBA00000697"/>
    </source>
</evidence>
<dbReference type="InterPro" id="IPR013784">
    <property type="entry name" value="Carb-bd-like_fold"/>
</dbReference>
<evidence type="ECO:0000256" key="3">
    <source>
        <dbReference type="ARBA" id="ARBA00012820"/>
    </source>
</evidence>
<dbReference type="PROSITE" id="PS51318">
    <property type="entry name" value="TAT"/>
    <property type="match status" value="1"/>
</dbReference>
<dbReference type="RefSeq" id="WP_012831399.1">
    <property type="nucleotide sequence ID" value="NC_013440.1"/>
</dbReference>
<dbReference type="InterPro" id="IPR029058">
    <property type="entry name" value="AB_hydrolase_fold"/>
</dbReference>
<evidence type="ECO:0000259" key="10">
    <source>
        <dbReference type="PROSITE" id="PS51166"/>
    </source>
</evidence>
<dbReference type="Gene3D" id="2.60.40.10">
    <property type="entry name" value="Immunoglobulins"/>
    <property type="match status" value="1"/>
</dbReference>
<dbReference type="SMART" id="SM01065">
    <property type="entry name" value="CBM_2"/>
    <property type="match status" value="1"/>
</dbReference>
<dbReference type="InterPro" id="IPR002044">
    <property type="entry name" value="CBM20"/>
</dbReference>
<evidence type="ECO:0000256" key="9">
    <source>
        <dbReference type="SAM" id="SignalP"/>
    </source>
</evidence>
<dbReference type="PANTHER" id="PTHR48098">
    <property type="entry name" value="ENTEROCHELIN ESTERASE-RELATED"/>
    <property type="match status" value="1"/>
</dbReference>
<evidence type="ECO:0000256" key="8">
    <source>
        <dbReference type="ARBA" id="ARBA00048109"/>
    </source>
</evidence>
<dbReference type="PROSITE" id="PS51257">
    <property type="entry name" value="PROKAR_LIPOPROTEIN"/>
    <property type="match status" value="1"/>
</dbReference>
<dbReference type="SUPFAM" id="SSF49452">
    <property type="entry name" value="Starch-binding domain-like"/>
    <property type="match status" value="1"/>
</dbReference>
<dbReference type="InterPro" id="IPR006311">
    <property type="entry name" value="TAT_signal"/>
</dbReference>